<dbReference type="GO" id="GO:0016705">
    <property type="term" value="F:oxidoreductase activity, acting on paired donors, with incorporation or reduction of molecular oxygen"/>
    <property type="evidence" value="ECO:0007669"/>
    <property type="project" value="InterPro"/>
</dbReference>
<keyword evidence="9 13" id="KW-0408">Iron</keyword>
<dbReference type="Pfam" id="PF00067">
    <property type="entry name" value="p450"/>
    <property type="match status" value="1"/>
</dbReference>
<keyword evidence="12" id="KW-0472">Membrane</keyword>
<feature type="binding site" description="axial binding residue" evidence="13">
    <location>
        <position position="220"/>
    </location>
    <ligand>
        <name>heme</name>
        <dbReference type="ChEBI" id="CHEBI:30413"/>
    </ligand>
    <ligandPart>
        <name>Fe</name>
        <dbReference type="ChEBI" id="CHEBI:18248"/>
    </ligandPart>
</feature>
<comment type="similarity">
    <text evidence="3">Belongs to the cytochrome P450 family.</text>
</comment>
<dbReference type="PRINTS" id="PR00463">
    <property type="entry name" value="EP450I"/>
</dbReference>
<dbReference type="GO" id="GO:0005506">
    <property type="term" value="F:iron ion binding"/>
    <property type="evidence" value="ECO:0007669"/>
    <property type="project" value="InterPro"/>
</dbReference>
<evidence type="ECO:0000256" key="3">
    <source>
        <dbReference type="ARBA" id="ARBA00010617"/>
    </source>
</evidence>
<feature type="non-terminal residue" evidence="14">
    <location>
        <position position="272"/>
    </location>
</feature>
<dbReference type="Gene3D" id="1.10.630.10">
    <property type="entry name" value="Cytochrome P450"/>
    <property type="match status" value="1"/>
</dbReference>
<evidence type="ECO:0000313" key="15">
    <source>
        <dbReference type="Proteomes" id="UP000824469"/>
    </source>
</evidence>
<keyword evidence="15" id="KW-1185">Reference proteome</keyword>
<keyword evidence="7" id="KW-1133">Transmembrane helix</keyword>
<keyword evidence="6 13" id="KW-0479">Metal-binding</keyword>
<dbReference type="PANTHER" id="PTHR24282:SF211">
    <property type="entry name" value="CYTOCHROME P450-RELATED"/>
    <property type="match status" value="1"/>
</dbReference>
<accession>A0AA38G336</accession>
<comment type="subcellular location">
    <subcellularLocation>
        <location evidence="1">Membrane</location>
    </subcellularLocation>
</comment>
<comment type="pathway">
    <text evidence="2">Alkaloid biosynthesis; taxol biosynthesis.</text>
</comment>
<sequence length="272" mass="30681">FIPTKKNRQRWWVDKEIRRCVRKVIEGRERSVGIEKSEDYGTDLLGLMMSSNKKQGGGKLQNNMSMNIDEIIAECQTFYIAGQETSTILLTWTIVLLGMHQDWQERARTEVLEVCGKNDFPNADNVNGLKIVGMILNESLRLYPPAVAIDRQTYTPMKLGGLSLPAGTQLHIPILAMHHDPSLWGSDVHEFNPERFSQGISKAAKHPMAFMPFALGPRICIGQNFAILEAKVVLAMILQRFSFLISPHYIHAPVHALSLKPQHGAQVIFHMN</sequence>
<evidence type="ECO:0000256" key="8">
    <source>
        <dbReference type="ARBA" id="ARBA00023002"/>
    </source>
</evidence>
<evidence type="ECO:0000256" key="9">
    <source>
        <dbReference type="ARBA" id="ARBA00023004"/>
    </source>
</evidence>
<keyword evidence="10" id="KW-0503">Monooxygenase</keyword>
<evidence type="ECO:0000256" key="1">
    <source>
        <dbReference type="ARBA" id="ARBA00004370"/>
    </source>
</evidence>
<evidence type="ECO:0000256" key="6">
    <source>
        <dbReference type="ARBA" id="ARBA00022723"/>
    </source>
</evidence>
<dbReference type="OMA" id="HAITREV"/>
<dbReference type="GO" id="GO:0004497">
    <property type="term" value="F:monooxygenase activity"/>
    <property type="evidence" value="ECO:0007669"/>
    <property type="project" value="UniProtKB-KW"/>
</dbReference>
<keyword evidence="5" id="KW-0812">Transmembrane</keyword>
<evidence type="ECO:0000256" key="7">
    <source>
        <dbReference type="ARBA" id="ARBA00022989"/>
    </source>
</evidence>
<dbReference type="InterPro" id="IPR036396">
    <property type="entry name" value="Cyt_P450_sf"/>
</dbReference>
<gene>
    <name evidence="14" type="ORF">KI387_022591</name>
</gene>
<comment type="caution">
    <text evidence="14">The sequence shown here is derived from an EMBL/GenBank/DDBJ whole genome shotgun (WGS) entry which is preliminary data.</text>
</comment>
<keyword evidence="11" id="KW-0876">Taxol biosynthesis</keyword>
<keyword evidence="8" id="KW-0560">Oxidoreductase</keyword>
<evidence type="ECO:0000256" key="5">
    <source>
        <dbReference type="ARBA" id="ARBA00022692"/>
    </source>
</evidence>
<dbReference type="SUPFAM" id="SSF48264">
    <property type="entry name" value="Cytochrome P450"/>
    <property type="match status" value="1"/>
</dbReference>
<dbReference type="InterPro" id="IPR001128">
    <property type="entry name" value="Cyt_P450"/>
</dbReference>
<dbReference type="GO" id="GO:0016020">
    <property type="term" value="C:membrane"/>
    <property type="evidence" value="ECO:0007669"/>
    <property type="project" value="UniProtKB-SubCell"/>
</dbReference>
<evidence type="ECO:0000256" key="11">
    <source>
        <dbReference type="ARBA" id="ARBA00023059"/>
    </source>
</evidence>
<dbReference type="GO" id="GO:0042617">
    <property type="term" value="P:paclitaxel biosynthetic process"/>
    <property type="evidence" value="ECO:0007669"/>
    <property type="project" value="UniProtKB-KW"/>
</dbReference>
<dbReference type="PANTHER" id="PTHR24282">
    <property type="entry name" value="CYTOCHROME P450 FAMILY MEMBER"/>
    <property type="match status" value="1"/>
</dbReference>
<dbReference type="InterPro" id="IPR050665">
    <property type="entry name" value="Cytochrome_P450_Monooxygen"/>
</dbReference>
<keyword evidence="4 13" id="KW-0349">Heme</keyword>
<evidence type="ECO:0000256" key="4">
    <source>
        <dbReference type="ARBA" id="ARBA00022617"/>
    </source>
</evidence>
<evidence type="ECO:0000256" key="13">
    <source>
        <dbReference type="PIRSR" id="PIRSR602401-1"/>
    </source>
</evidence>
<evidence type="ECO:0000256" key="12">
    <source>
        <dbReference type="ARBA" id="ARBA00023136"/>
    </source>
</evidence>
<evidence type="ECO:0000313" key="14">
    <source>
        <dbReference type="EMBL" id="KAH9313964.1"/>
    </source>
</evidence>
<evidence type="ECO:0000256" key="10">
    <source>
        <dbReference type="ARBA" id="ARBA00023033"/>
    </source>
</evidence>
<dbReference type="GO" id="GO:0020037">
    <property type="term" value="F:heme binding"/>
    <property type="evidence" value="ECO:0007669"/>
    <property type="project" value="InterPro"/>
</dbReference>
<protein>
    <recommendedName>
        <fullName evidence="16">Cytochrome P450</fullName>
    </recommendedName>
</protein>
<evidence type="ECO:0008006" key="16">
    <source>
        <dbReference type="Google" id="ProtNLM"/>
    </source>
</evidence>
<dbReference type="PRINTS" id="PR00385">
    <property type="entry name" value="P450"/>
</dbReference>
<evidence type="ECO:0000256" key="2">
    <source>
        <dbReference type="ARBA" id="ARBA00005122"/>
    </source>
</evidence>
<dbReference type="AlphaFoldDB" id="A0AA38G336"/>
<proteinExistence type="inferred from homology"/>
<dbReference type="Proteomes" id="UP000824469">
    <property type="component" value="Unassembled WGS sequence"/>
</dbReference>
<organism evidence="14 15">
    <name type="scientific">Taxus chinensis</name>
    <name type="common">Chinese yew</name>
    <name type="synonym">Taxus wallichiana var. chinensis</name>
    <dbReference type="NCBI Taxonomy" id="29808"/>
    <lineage>
        <taxon>Eukaryota</taxon>
        <taxon>Viridiplantae</taxon>
        <taxon>Streptophyta</taxon>
        <taxon>Embryophyta</taxon>
        <taxon>Tracheophyta</taxon>
        <taxon>Spermatophyta</taxon>
        <taxon>Pinopsida</taxon>
        <taxon>Pinidae</taxon>
        <taxon>Conifers II</taxon>
        <taxon>Cupressales</taxon>
        <taxon>Taxaceae</taxon>
        <taxon>Taxus</taxon>
    </lineage>
</organism>
<dbReference type="EMBL" id="JAHRHJ020000005">
    <property type="protein sequence ID" value="KAH9313964.1"/>
    <property type="molecule type" value="Genomic_DNA"/>
</dbReference>
<dbReference type="InterPro" id="IPR002401">
    <property type="entry name" value="Cyt_P450_E_grp-I"/>
</dbReference>
<comment type="cofactor">
    <cofactor evidence="13">
        <name>heme</name>
        <dbReference type="ChEBI" id="CHEBI:30413"/>
    </cofactor>
</comment>
<name>A0AA38G336_TAXCH</name>
<reference evidence="14 15" key="1">
    <citation type="journal article" date="2021" name="Nat. Plants">
        <title>The Taxus genome provides insights into paclitaxel biosynthesis.</title>
        <authorList>
            <person name="Xiong X."/>
            <person name="Gou J."/>
            <person name="Liao Q."/>
            <person name="Li Y."/>
            <person name="Zhou Q."/>
            <person name="Bi G."/>
            <person name="Li C."/>
            <person name="Du R."/>
            <person name="Wang X."/>
            <person name="Sun T."/>
            <person name="Guo L."/>
            <person name="Liang H."/>
            <person name="Lu P."/>
            <person name="Wu Y."/>
            <person name="Zhang Z."/>
            <person name="Ro D.K."/>
            <person name="Shang Y."/>
            <person name="Huang S."/>
            <person name="Yan J."/>
        </authorList>
    </citation>
    <scope>NUCLEOTIDE SEQUENCE [LARGE SCALE GENOMIC DNA]</scope>
    <source>
        <strain evidence="14">Ta-2019</strain>
    </source>
</reference>